<dbReference type="Pfam" id="PF00176">
    <property type="entry name" value="SNF2-rel_dom"/>
    <property type="match status" value="1"/>
</dbReference>
<dbReference type="SUPFAM" id="SSF52540">
    <property type="entry name" value="P-loop containing nucleoside triphosphate hydrolases"/>
    <property type="match status" value="1"/>
</dbReference>
<dbReference type="InterPro" id="IPR002464">
    <property type="entry name" value="DNA/RNA_helicase_DEAH_CS"/>
</dbReference>
<dbReference type="PANTHER" id="PTHR47157">
    <property type="entry name" value="CHROMODOMAIN-HELICASE-DNA-BINDING PROTEIN 1-LIKE"/>
    <property type="match status" value="1"/>
</dbReference>
<keyword evidence="2" id="KW-0378">Hydrolase</keyword>
<keyword evidence="1" id="KW-0547">Nucleotide-binding</keyword>
<organism evidence="5 6">
    <name type="scientific">Oceanites oceanicus</name>
    <name type="common">Wilson's storm petrel</name>
    <name type="synonym">Procellaria oceanica</name>
    <dbReference type="NCBI Taxonomy" id="79653"/>
    <lineage>
        <taxon>Eukaryota</taxon>
        <taxon>Metazoa</taxon>
        <taxon>Chordata</taxon>
        <taxon>Craniata</taxon>
        <taxon>Vertebrata</taxon>
        <taxon>Euteleostomi</taxon>
        <taxon>Archelosauria</taxon>
        <taxon>Archosauria</taxon>
        <taxon>Dinosauria</taxon>
        <taxon>Saurischia</taxon>
        <taxon>Theropoda</taxon>
        <taxon>Coelurosauria</taxon>
        <taxon>Aves</taxon>
        <taxon>Neognathae</taxon>
        <taxon>Neoaves</taxon>
        <taxon>Aequornithes</taxon>
        <taxon>Procellariiformes</taxon>
        <taxon>Hydrobatidae</taxon>
        <taxon>Oceanites</taxon>
    </lineage>
</organism>
<evidence type="ECO:0000259" key="4">
    <source>
        <dbReference type="PROSITE" id="PS51192"/>
    </source>
</evidence>
<dbReference type="GO" id="GO:0006338">
    <property type="term" value="P:chromatin remodeling"/>
    <property type="evidence" value="ECO:0007669"/>
    <property type="project" value="InterPro"/>
</dbReference>
<dbReference type="OrthoDB" id="9360720at2759"/>
<reference evidence="5 6" key="1">
    <citation type="submission" date="2019-09" db="EMBL/GenBank/DDBJ databases">
        <title>Bird 10,000 Genomes (B10K) Project - Family phase.</title>
        <authorList>
            <person name="Zhang G."/>
        </authorList>
    </citation>
    <scope>NUCLEOTIDE SEQUENCE [LARGE SCALE GENOMIC DNA]</scope>
    <source>
        <strain evidence="5">B10K-CU-031-11</strain>
        <tissue evidence="5">Muscle</tissue>
    </source>
</reference>
<dbReference type="GO" id="GO:0006281">
    <property type="term" value="P:DNA repair"/>
    <property type="evidence" value="ECO:0007669"/>
    <property type="project" value="InterPro"/>
</dbReference>
<dbReference type="InterPro" id="IPR027417">
    <property type="entry name" value="P-loop_NTPase"/>
</dbReference>
<feature type="non-terminal residue" evidence="5">
    <location>
        <position position="1"/>
    </location>
</feature>
<evidence type="ECO:0000313" key="5">
    <source>
        <dbReference type="EMBL" id="NXF43853.1"/>
    </source>
</evidence>
<proteinExistence type="predicted"/>
<sequence length="94" mass="10622">RIISSSAKQSHRLFSLFVLTRMNCLPLTEDAVFFSFNWAALVVDEAHRLKNQSSLLYKTLSEFSVGFSLLLTGTPIQNSLQELYSLLSLIEPDI</sequence>
<evidence type="ECO:0000313" key="6">
    <source>
        <dbReference type="Proteomes" id="UP000569728"/>
    </source>
</evidence>
<dbReference type="AlphaFoldDB" id="A0A7K8TNJ2"/>
<dbReference type="InterPro" id="IPR014001">
    <property type="entry name" value="Helicase_ATP-bd"/>
</dbReference>
<feature type="non-terminal residue" evidence="5">
    <location>
        <position position="94"/>
    </location>
</feature>
<accession>A0A7K8TNJ2</accession>
<dbReference type="InterPro" id="IPR038718">
    <property type="entry name" value="SNF2-like_sf"/>
</dbReference>
<dbReference type="Proteomes" id="UP000569728">
    <property type="component" value="Unassembled WGS sequence"/>
</dbReference>
<keyword evidence="6" id="KW-1185">Reference proteome</keyword>
<dbReference type="EMBL" id="VWZA01000085">
    <property type="protein sequence ID" value="NXF43853.1"/>
    <property type="molecule type" value="Genomic_DNA"/>
</dbReference>
<name>A0A7K8TNJ2_OCEOC</name>
<dbReference type="GO" id="GO:0005524">
    <property type="term" value="F:ATP binding"/>
    <property type="evidence" value="ECO:0007669"/>
    <property type="project" value="UniProtKB-KW"/>
</dbReference>
<dbReference type="PANTHER" id="PTHR47157:SF1">
    <property type="entry name" value="CHROMODOMAIN-HELICASE-DNA-BINDING PROTEIN 1-LIKE"/>
    <property type="match status" value="1"/>
</dbReference>
<dbReference type="GO" id="GO:0016787">
    <property type="term" value="F:hydrolase activity"/>
    <property type="evidence" value="ECO:0007669"/>
    <property type="project" value="UniProtKB-KW"/>
</dbReference>
<evidence type="ECO:0000256" key="3">
    <source>
        <dbReference type="ARBA" id="ARBA00022840"/>
    </source>
</evidence>
<dbReference type="Gene3D" id="3.40.50.10810">
    <property type="entry name" value="Tandem AAA-ATPase domain"/>
    <property type="match status" value="1"/>
</dbReference>
<dbReference type="PROSITE" id="PS51192">
    <property type="entry name" value="HELICASE_ATP_BIND_1"/>
    <property type="match status" value="1"/>
</dbReference>
<evidence type="ECO:0000256" key="2">
    <source>
        <dbReference type="ARBA" id="ARBA00022801"/>
    </source>
</evidence>
<dbReference type="PROSITE" id="PS00690">
    <property type="entry name" value="DEAH_ATP_HELICASE"/>
    <property type="match status" value="1"/>
</dbReference>
<dbReference type="GO" id="GO:0005634">
    <property type="term" value="C:nucleus"/>
    <property type="evidence" value="ECO:0007669"/>
    <property type="project" value="TreeGrafter"/>
</dbReference>
<dbReference type="InterPro" id="IPR000330">
    <property type="entry name" value="SNF2_N"/>
</dbReference>
<protein>
    <submittedName>
        <fullName evidence="5">CHD1L protein</fullName>
    </submittedName>
</protein>
<feature type="domain" description="Helicase ATP-binding" evidence="4">
    <location>
        <begin position="1"/>
        <end position="93"/>
    </location>
</feature>
<comment type="caution">
    <text evidence="5">The sequence shown here is derived from an EMBL/GenBank/DDBJ whole genome shotgun (WGS) entry which is preliminary data.</text>
</comment>
<evidence type="ECO:0000256" key="1">
    <source>
        <dbReference type="ARBA" id="ARBA00022741"/>
    </source>
</evidence>
<dbReference type="InterPro" id="IPR031053">
    <property type="entry name" value="ALC1"/>
</dbReference>
<gene>
    <name evidence="5" type="primary">Chd1l_0</name>
    <name evidence="5" type="ORF">OCEOCE_R13635</name>
</gene>
<dbReference type="GO" id="GO:0003678">
    <property type="term" value="F:DNA helicase activity"/>
    <property type="evidence" value="ECO:0007669"/>
    <property type="project" value="InterPro"/>
</dbReference>
<keyword evidence="3" id="KW-0067">ATP-binding</keyword>